<dbReference type="Pfam" id="PF01272">
    <property type="entry name" value="GreA_GreB"/>
    <property type="match status" value="1"/>
</dbReference>
<feature type="region of interest" description="Disordered" evidence="1">
    <location>
        <begin position="49"/>
        <end position="69"/>
    </location>
</feature>
<dbReference type="RefSeq" id="WP_308158821.1">
    <property type="nucleotide sequence ID" value="NZ_JAGGMS010000001.1"/>
</dbReference>
<reference evidence="3 4" key="1">
    <citation type="submission" date="2021-03" db="EMBL/GenBank/DDBJ databases">
        <title>Sequencing the genomes of 1000 actinobacteria strains.</title>
        <authorList>
            <person name="Klenk H.-P."/>
        </authorList>
    </citation>
    <scope>NUCLEOTIDE SEQUENCE [LARGE SCALE GENOMIC DNA]</scope>
    <source>
        <strain evidence="3 4">DSM 45510</strain>
    </source>
</reference>
<dbReference type="InterPro" id="IPR001437">
    <property type="entry name" value="Tscrpt_elong_fac_GreA/B_C"/>
</dbReference>
<gene>
    <name evidence="3" type="ORF">JOM49_004304</name>
</gene>
<dbReference type="Gene3D" id="3.10.50.30">
    <property type="entry name" value="Transcription elongation factor, GreA/GreB, C-terminal domain"/>
    <property type="match status" value="1"/>
</dbReference>
<feature type="domain" description="Transcription elongation factor GreA/GreB C-terminal" evidence="2">
    <location>
        <begin position="142"/>
        <end position="215"/>
    </location>
</feature>
<name>A0ABS4PTM3_9PSEU</name>
<proteinExistence type="predicted"/>
<evidence type="ECO:0000259" key="2">
    <source>
        <dbReference type="Pfam" id="PF01272"/>
    </source>
</evidence>
<protein>
    <submittedName>
        <fullName evidence="3">Transcription elongation GreA/GreB family factor</fullName>
    </submittedName>
</protein>
<feature type="compositionally biased region" description="Basic and acidic residues" evidence="1">
    <location>
        <begin position="57"/>
        <end position="69"/>
    </location>
</feature>
<dbReference type="Proteomes" id="UP000741013">
    <property type="component" value="Unassembled WGS sequence"/>
</dbReference>
<keyword evidence="4" id="KW-1185">Reference proteome</keyword>
<dbReference type="InterPro" id="IPR036953">
    <property type="entry name" value="GreA/GreB_C_sf"/>
</dbReference>
<evidence type="ECO:0000313" key="3">
    <source>
        <dbReference type="EMBL" id="MBP2182778.1"/>
    </source>
</evidence>
<dbReference type="SUPFAM" id="SSF54534">
    <property type="entry name" value="FKBP-like"/>
    <property type="match status" value="1"/>
</dbReference>
<comment type="caution">
    <text evidence="3">The sequence shown here is derived from an EMBL/GenBank/DDBJ whole genome shotgun (WGS) entry which is preliminary data.</text>
</comment>
<sequence>MNPDTETASEAVTRDEQAELIRLRAENALLRTEKDILLKAATWFATDAGALLPPRTGRPETREPERPPKEITMTTSVRPWLTPHAHRSLVQERAGLVGAENACGSDDPDSLVQKRHRQARIRQIDDILREAVVGEDPPDDGIAEPGMVLTVRYDDTSTAETFLLGSRDETRQDDLEVYSPDSPLGRALAGAKPGEHRTYQVPNGATVHVTLIDAEPYGRFRRLVGGAEC</sequence>
<evidence type="ECO:0000313" key="4">
    <source>
        <dbReference type="Proteomes" id="UP000741013"/>
    </source>
</evidence>
<evidence type="ECO:0000256" key="1">
    <source>
        <dbReference type="SAM" id="MobiDB-lite"/>
    </source>
</evidence>
<dbReference type="EMBL" id="JAGGMS010000001">
    <property type="protein sequence ID" value="MBP2182778.1"/>
    <property type="molecule type" value="Genomic_DNA"/>
</dbReference>
<accession>A0ABS4PTM3</accession>
<organism evidence="3 4">
    <name type="scientific">Amycolatopsis magusensis</name>
    <dbReference type="NCBI Taxonomy" id="882444"/>
    <lineage>
        <taxon>Bacteria</taxon>
        <taxon>Bacillati</taxon>
        <taxon>Actinomycetota</taxon>
        <taxon>Actinomycetes</taxon>
        <taxon>Pseudonocardiales</taxon>
        <taxon>Pseudonocardiaceae</taxon>
        <taxon>Amycolatopsis</taxon>
    </lineage>
</organism>